<feature type="compositionally biased region" description="Polar residues" evidence="1">
    <location>
        <begin position="152"/>
        <end position="165"/>
    </location>
</feature>
<proteinExistence type="predicted"/>
<dbReference type="WBParaSite" id="SSLN_0000524901-mRNA-1">
    <property type="protein sequence ID" value="SSLN_0000524901-mRNA-1"/>
    <property type="gene ID" value="SSLN_0000524901"/>
</dbReference>
<evidence type="ECO:0000313" key="3">
    <source>
        <dbReference type="Proteomes" id="UP000275846"/>
    </source>
</evidence>
<reference evidence="4" key="1">
    <citation type="submission" date="2016-06" db="UniProtKB">
        <authorList>
            <consortium name="WormBaseParasite"/>
        </authorList>
    </citation>
    <scope>IDENTIFICATION</scope>
</reference>
<feature type="region of interest" description="Disordered" evidence="1">
    <location>
        <begin position="106"/>
        <end position="165"/>
    </location>
</feature>
<sequence length="165" mass="17736">MRTTGSQPPRPKERPKSHQRPGPTPSMPRSFQHARAVNAPSARESATGALSHIQSCAASTALSPPPPPPPPEPGVTTDLALHLPHSLLLLLLLLLLLHRSPVSRQSKKTADGIGRRWLARPGAAPGRTTTHGLDPTEKECHKGHIKKEPLQPDSQSASQLIQNTH</sequence>
<name>A0A183SLI8_SCHSO</name>
<dbReference type="EMBL" id="UYSU01033110">
    <property type="protein sequence ID" value="VDL91471.1"/>
    <property type="molecule type" value="Genomic_DNA"/>
</dbReference>
<gene>
    <name evidence="2" type="ORF">SSLN_LOCUS5086</name>
</gene>
<dbReference type="Proteomes" id="UP000275846">
    <property type="component" value="Unassembled WGS sequence"/>
</dbReference>
<evidence type="ECO:0000256" key="1">
    <source>
        <dbReference type="SAM" id="MobiDB-lite"/>
    </source>
</evidence>
<feature type="compositionally biased region" description="Basic and acidic residues" evidence="1">
    <location>
        <begin position="134"/>
        <end position="150"/>
    </location>
</feature>
<dbReference type="AlphaFoldDB" id="A0A183SLI8"/>
<evidence type="ECO:0000313" key="4">
    <source>
        <dbReference type="WBParaSite" id="SSLN_0000524901-mRNA-1"/>
    </source>
</evidence>
<feature type="compositionally biased region" description="Pro residues" evidence="1">
    <location>
        <begin position="63"/>
        <end position="73"/>
    </location>
</feature>
<keyword evidence="3" id="KW-1185">Reference proteome</keyword>
<evidence type="ECO:0000313" key="2">
    <source>
        <dbReference type="EMBL" id="VDL91471.1"/>
    </source>
</evidence>
<protein>
    <submittedName>
        <fullName evidence="2 4">Uncharacterized protein</fullName>
    </submittedName>
</protein>
<feature type="compositionally biased region" description="Polar residues" evidence="1">
    <location>
        <begin position="52"/>
        <end position="62"/>
    </location>
</feature>
<feature type="region of interest" description="Disordered" evidence="1">
    <location>
        <begin position="1"/>
        <end position="78"/>
    </location>
</feature>
<accession>A0A183SLI8</accession>
<reference evidence="2 3" key="2">
    <citation type="submission" date="2018-11" db="EMBL/GenBank/DDBJ databases">
        <authorList>
            <consortium name="Pathogen Informatics"/>
        </authorList>
    </citation>
    <scope>NUCLEOTIDE SEQUENCE [LARGE SCALE GENOMIC DNA]</scope>
    <source>
        <strain evidence="2 3">NST_G2</strain>
    </source>
</reference>
<organism evidence="4">
    <name type="scientific">Schistocephalus solidus</name>
    <name type="common">Tapeworm</name>
    <dbReference type="NCBI Taxonomy" id="70667"/>
    <lineage>
        <taxon>Eukaryota</taxon>
        <taxon>Metazoa</taxon>
        <taxon>Spiralia</taxon>
        <taxon>Lophotrochozoa</taxon>
        <taxon>Platyhelminthes</taxon>
        <taxon>Cestoda</taxon>
        <taxon>Eucestoda</taxon>
        <taxon>Diphyllobothriidea</taxon>
        <taxon>Diphyllobothriidae</taxon>
        <taxon>Schistocephalus</taxon>
    </lineage>
</organism>